<evidence type="ECO:0000259" key="4">
    <source>
        <dbReference type="Pfam" id="PF03781"/>
    </source>
</evidence>
<comment type="pathway">
    <text evidence="3">Amino-acid biosynthesis; ergothioneine biosynthesis.</text>
</comment>
<feature type="domain" description="Sulfatase-modifying factor enzyme-like" evidence="4">
    <location>
        <begin position="166"/>
        <end position="305"/>
    </location>
</feature>
<protein>
    <submittedName>
        <fullName evidence="6">Ergothioneine biosynthesis protein EgtB</fullName>
    </submittedName>
</protein>
<evidence type="ECO:0000256" key="1">
    <source>
        <dbReference type="ARBA" id="ARBA00023002"/>
    </source>
</evidence>
<dbReference type="InterPro" id="IPR016187">
    <property type="entry name" value="CTDL_fold"/>
</dbReference>
<keyword evidence="1" id="KW-0560">Oxidoreductase</keyword>
<dbReference type="NCBIfam" id="TIGR04373">
    <property type="entry name" value="egtB_X_signatur"/>
    <property type="match status" value="1"/>
</dbReference>
<dbReference type="EMBL" id="QYUO01000002">
    <property type="protein sequence ID" value="RJF96259.1"/>
    <property type="molecule type" value="Genomic_DNA"/>
</dbReference>
<dbReference type="InterPro" id="IPR030809">
    <property type="entry name" value="EgtB_signatur"/>
</dbReference>
<dbReference type="InterPro" id="IPR051043">
    <property type="entry name" value="Sulfatase_Mod_Factor_Kinase"/>
</dbReference>
<dbReference type="OrthoDB" id="9768004at2"/>
<dbReference type="InterPro" id="IPR024775">
    <property type="entry name" value="DinB-like"/>
</dbReference>
<dbReference type="PANTHER" id="PTHR23150:SF36">
    <property type="entry name" value="HERCYNINE OXYGENASE"/>
    <property type="match status" value="1"/>
</dbReference>
<comment type="caution">
    <text evidence="6">The sequence shown here is derived from an EMBL/GenBank/DDBJ whole genome shotgun (WGS) entry which is preliminary data.</text>
</comment>
<evidence type="ECO:0000313" key="7">
    <source>
        <dbReference type="Proteomes" id="UP000265955"/>
    </source>
</evidence>
<dbReference type="InterPro" id="IPR005532">
    <property type="entry name" value="SUMF_dom"/>
</dbReference>
<feature type="domain" description="DinB-like" evidence="5">
    <location>
        <begin position="5"/>
        <end position="127"/>
    </location>
</feature>
<dbReference type="Pfam" id="PF12867">
    <property type="entry name" value="DinB_2"/>
    <property type="match status" value="1"/>
</dbReference>
<dbReference type="Proteomes" id="UP000265955">
    <property type="component" value="Unassembled WGS sequence"/>
</dbReference>
<name>A0A3A3FR98_9BURK</name>
<organism evidence="6 7">
    <name type="scientific">Noviherbaspirillum saxi</name>
    <dbReference type="NCBI Taxonomy" id="2320863"/>
    <lineage>
        <taxon>Bacteria</taxon>
        <taxon>Pseudomonadati</taxon>
        <taxon>Pseudomonadota</taxon>
        <taxon>Betaproteobacteria</taxon>
        <taxon>Burkholderiales</taxon>
        <taxon>Oxalobacteraceae</taxon>
        <taxon>Noviherbaspirillum</taxon>
    </lineage>
</organism>
<dbReference type="SUPFAM" id="SSF56436">
    <property type="entry name" value="C-type lectin-like"/>
    <property type="match status" value="1"/>
</dbReference>
<proteinExistence type="predicted"/>
<feature type="domain" description="Sulfatase-modifying factor enzyme-like" evidence="4">
    <location>
        <begin position="310"/>
        <end position="378"/>
    </location>
</feature>
<sequence>MLLALRDAHARTLAMFDALATGGYDKPERVPCLPIVNPPLWELGHIAWFAEWYTLREAVSSDPSTVRHASLLSQADTCFDSNTVGHDARWTLDLPSPATMRSYCKEVHERLLDKLAVSGDDDVALYPYRLILSHEDMHGEALHYTINTLDQKPPVSAETRPCGEAAQIRFPGGVLHRGAVRGDGFAFDNERWDHCCEVYAFAIDAAPVSNAAYRAFIEDGGYTRPEYWSTEGRAWLSQTGRAAPLRWRAQDGDWICRRFGEDLMLDADEPVRHVSLHEAQAYCMWAGRRLPTEAEWEYAARSGHAGFGWGHIWEWTASLFVPYPGFAPGAYREYSAPYFGTHQSVRGASFATPARMRSAHFRNFYQAHRDDIFVGFRTCALLHN</sequence>
<dbReference type="InterPro" id="IPR042095">
    <property type="entry name" value="SUMF_sf"/>
</dbReference>
<dbReference type="AlphaFoldDB" id="A0A3A3FR98"/>
<gene>
    <name evidence="6" type="primary">egtB</name>
    <name evidence="6" type="ORF">D3871_17125</name>
</gene>
<dbReference type="PANTHER" id="PTHR23150">
    <property type="entry name" value="SULFATASE MODIFYING FACTOR 1, 2"/>
    <property type="match status" value="1"/>
</dbReference>
<reference evidence="7" key="1">
    <citation type="submission" date="2018-09" db="EMBL/GenBank/DDBJ databases">
        <authorList>
            <person name="Zhu H."/>
        </authorList>
    </citation>
    <scope>NUCLEOTIDE SEQUENCE [LARGE SCALE GENOMIC DNA]</scope>
    <source>
        <strain evidence="7">K1R23-30</strain>
    </source>
</reference>
<dbReference type="NCBIfam" id="NF041186">
    <property type="entry name" value="SenA"/>
    <property type="match status" value="1"/>
</dbReference>
<evidence type="ECO:0000313" key="6">
    <source>
        <dbReference type="EMBL" id="RJF96259.1"/>
    </source>
</evidence>
<keyword evidence="7" id="KW-1185">Reference proteome</keyword>
<accession>A0A3A3FR98</accession>
<dbReference type="Pfam" id="PF03781">
    <property type="entry name" value="FGE-sulfatase"/>
    <property type="match status" value="2"/>
</dbReference>
<evidence type="ECO:0000259" key="5">
    <source>
        <dbReference type="Pfam" id="PF12867"/>
    </source>
</evidence>
<evidence type="ECO:0000256" key="2">
    <source>
        <dbReference type="ARBA" id="ARBA00023004"/>
    </source>
</evidence>
<keyword evidence="2" id="KW-0408">Iron</keyword>
<evidence type="ECO:0000256" key="3">
    <source>
        <dbReference type="ARBA" id="ARBA00037882"/>
    </source>
</evidence>
<dbReference type="Gene3D" id="3.90.1580.10">
    <property type="entry name" value="paralog of FGE (formylglycine-generating enzyme)"/>
    <property type="match status" value="2"/>
</dbReference>